<evidence type="ECO:0000313" key="2">
    <source>
        <dbReference type="EMBL" id="SNS80081.1"/>
    </source>
</evidence>
<sequence length="64" mass="7035">MMMHSDLMLALANDRRRELITEAERAHVLASALRGRRPKKDFAVRGQRAGSLASPKPGAVVPAR</sequence>
<protein>
    <submittedName>
        <fullName evidence="2">Uncharacterized protein</fullName>
    </submittedName>
</protein>
<dbReference type="OrthoDB" id="3298512at2"/>
<proteinExistence type="predicted"/>
<keyword evidence="3" id="KW-1185">Reference proteome</keyword>
<reference evidence="2 3" key="1">
    <citation type="submission" date="2017-06" db="EMBL/GenBank/DDBJ databases">
        <authorList>
            <person name="Kim H.J."/>
            <person name="Triplett B.A."/>
        </authorList>
    </citation>
    <scope>NUCLEOTIDE SEQUENCE [LARGE SCALE GENOMIC DNA]</scope>
    <source>
        <strain evidence="2 3">DSM 43151</strain>
    </source>
</reference>
<organism evidence="2 3">
    <name type="scientific">Actinoplanes regularis</name>
    <dbReference type="NCBI Taxonomy" id="52697"/>
    <lineage>
        <taxon>Bacteria</taxon>
        <taxon>Bacillati</taxon>
        <taxon>Actinomycetota</taxon>
        <taxon>Actinomycetes</taxon>
        <taxon>Micromonosporales</taxon>
        <taxon>Micromonosporaceae</taxon>
        <taxon>Actinoplanes</taxon>
    </lineage>
</organism>
<name>A0A239HG06_9ACTN</name>
<dbReference type="Proteomes" id="UP000198415">
    <property type="component" value="Unassembled WGS sequence"/>
</dbReference>
<dbReference type="AlphaFoldDB" id="A0A239HG06"/>
<dbReference type="RefSeq" id="WP_089298099.1">
    <property type="nucleotide sequence ID" value="NZ_BOMU01000101.1"/>
</dbReference>
<dbReference type="EMBL" id="FZNR01000024">
    <property type="protein sequence ID" value="SNS80081.1"/>
    <property type="molecule type" value="Genomic_DNA"/>
</dbReference>
<gene>
    <name evidence="2" type="ORF">SAMN06264365_12475</name>
</gene>
<accession>A0A239HG06</accession>
<evidence type="ECO:0000256" key="1">
    <source>
        <dbReference type="SAM" id="MobiDB-lite"/>
    </source>
</evidence>
<feature type="region of interest" description="Disordered" evidence="1">
    <location>
        <begin position="36"/>
        <end position="64"/>
    </location>
</feature>
<evidence type="ECO:0000313" key="3">
    <source>
        <dbReference type="Proteomes" id="UP000198415"/>
    </source>
</evidence>